<proteinExistence type="predicted"/>
<evidence type="ECO:0000313" key="5">
    <source>
        <dbReference type="EMBL" id="KAG7536393.1"/>
    </source>
</evidence>
<protein>
    <submittedName>
        <fullName evidence="5">Toll/interleukin-1 receptor homology (TIR) domain superfamily</fullName>
    </submittedName>
</protein>
<dbReference type="FunFam" id="3.40.50.10140:FF:000007">
    <property type="entry name" value="Disease resistance protein (TIR-NBS-LRR class)"/>
    <property type="match status" value="3"/>
</dbReference>
<evidence type="ECO:0000256" key="1">
    <source>
        <dbReference type="ARBA" id="ARBA00023027"/>
    </source>
</evidence>
<dbReference type="InterPro" id="IPR000157">
    <property type="entry name" value="TIR_dom"/>
</dbReference>
<accession>A0A8T1XWV9</accession>
<evidence type="ECO:0000256" key="2">
    <source>
        <dbReference type="SAM" id="Coils"/>
    </source>
</evidence>
<keyword evidence="6" id="KW-1185">Reference proteome</keyword>
<feature type="transmembrane region" description="Helical" evidence="3">
    <location>
        <begin position="410"/>
        <end position="430"/>
    </location>
</feature>
<dbReference type="PANTHER" id="PTHR32009">
    <property type="entry name" value="TMV RESISTANCE PROTEIN N-LIKE"/>
    <property type="match status" value="1"/>
</dbReference>
<keyword evidence="5" id="KW-0675">Receptor</keyword>
<keyword evidence="1" id="KW-0520">NAD</keyword>
<dbReference type="SMART" id="SM00255">
    <property type="entry name" value="TIR"/>
    <property type="match status" value="3"/>
</dbReference>
<gene>
    <name evidence="5" type="ORF">ISN44_As13g003470</name>
</gene>
<feature type="coiled-coil region" evidence="2">
    <location>
        <begin position="170"/>
        <end position="204"/>
    </location>
</feature>
<keyword evidence="3" id="KW-1133">Transmembrane helix</keyword>
<evidence type="ECO:0000313" key="6">
    <source>
        <dbReference type="Proteomes" id="UP000694251"/>
    </source>
</evidence>
<dbReference type="EMBL" id="JAEFBJ010000013">
    <property type="protein sequence ID" value="KAG7536393.1"/>
    <property type="molecule type" value="Genomic_DNA"/>
</dbReference>
<organism evidence="5 6">
    <name type="scientific">Arabidopsis suecica</name>
    <name type="common">Swedish thale-cress</name>
    <name type="synonym">Cardaminopsis suecica</name>
    <dbReference type="NCBI Taxonomy" id="45249"/>
    <lineage>
        <taxon>Eukaryota</taxon>
        <taxon>Viridiplantae</taxon>
        <taxon>Streptophyta</taxon>
        <taxon>Embryophyta</taxon>
        <taxon>Tracheophyta</taxon>
        <taxon>Spermatophyta</taxon>
        <taxon>Magnoliopsida</taxon>
        <taxon>eudicotyledons</taxon>
        <taxon>Gunneridae</taxon>
        <taxon>Pentapetalae</taxon>
        <taxon>rosids</taxon>
        <taxon>malvids</taxon>
        <taxon>Brassicales</taxon>
        <taxon>Brassicaceae</taxon>
        <taxon>Camelineae</taxon>
        <taxon>Arabidopsis</taxon>
    </lineage>
</organism>
<dbReference type="PROSITE" id="PS50104">
    <property type="entry name" value="TIR"/>
    <property type="match status" value="3"/>
</dbReference>
<feature type="domain" description="TIR" evidence="4">
    <location>
        <begin position="464"/>
        <end position="610"/>
    </location>
</feature>
<dbReference type="PANTHER" id="PTHR32009:SF143">
    <property type="entry name" value="(RAPE) HYPOTHETICAL PROTEIN"/>
    <property type="match status" value="1"/>
</dbReference>
<dbReference type="Pfam" id="PF01582">
    <property type="entry name" value="TIR"/>
    <property type="match status" value="3"/>
</dbReference>
<keyword evidence="2" id="KW-0175">Coiled coil</keyword>
<keyword evidence="3" id="KW-0472">Membrane</keyword>
<evidence type="ECO:0000259" key="4">
    <source>
        <dbReference type="PROSITE" id="PS50104"/>
    </source>
</evidence>
<keyword evidence="3" id="KW-0812">Transmembrane</keyword>
<dbReference type="GO" id="GO:0007165">
    <property type="term" value="P:signal transduction"/>
    <property type="evidence" value="ECO:0007669"/>
    <property type="project" value="InterPro"/>
</dbReference>
<dbReference type="AlphaFoldDB" id="A0A8T1XWV9"/>
<dbReference type="Proteomes" id="UP000694251">
    <property type="component" value="Chromosome 13"/>
</dbReference>
<evidence type="ECO:0000256" key="3">
    <source>
        <dbReference type="SAM" id="Phobius"/>
    </source>
</evidence>
<name>A0A8T1XWV9_ARASU</name>
<sequence length="660" mass="76679">MGSSFSLFTDVGPIPPQYQVFINFRGEKLRDGFLGFLVDALLKENVNVFIDDHELRGRDLDHLFNRIEESRVALTIFSKNFTESRWCLDELAKIKECVDQKTLTVIPIFFKMKTDDVKKLKGKFGDNFRDLKSTHRGEPENFRRWKEALIFVSKKTGLSSSRYSRQNDLVSTIVEEVKKVLNDIAEMERQIVEAKRNHLAARTDELIRFVEANFKQESIKPPMAEPRSYQRPPQVFISFHGDELRDNFIRYLVWGLRDERLNVFIDRAEANKRDIRNLSTKIEESNIADVIFSKRYTESEMCLNEHQKMHEHVKKSNLKVIPVFYDVSISDVKNLEGEFGNHFEEMRMKYANDPLKILNWEDSLSSIAERTGLTSEEHGMGLGLVMAIVKAVKSELTDSSERRKITKGQVYVLASAAVFIFSLIVARLLCTDVKVYKAVKCFLGFPVLTNLDTIPMDEQVQEPLSDQVFINYRGDELREIFVNHLELQLRNAGINVFIDTKEQKGRRLQYLFTRIKKSKIALAIFSKRYCESKWCLDELVTMNEQMKEKKLVVIPIFYNVRSDDVKRAANPDGEGGLDGEFSLPFKQLKQKHAGEPERIEGWECALRSVTKRNRVFPVKIRVIFQNTCFLDYVWIYVRLIFGLVDLFGKEFYANPPTDRG</sequence>
<feature type="domain" description="TIR" evidence="4">
    <location>
        <begin position="231"/>
        <end position="396"/>
    </location>
</feature>
<reference evidence="5 6" key="1">
    <citation type="submission" date="2020-12" db="EMBL/GenBank/DDBJ databases">
        <title>Concerted genomic and epigenomic changes stabilize Arabidopsis allopolyploids.</title>
        <authorList>
            <person name="Chen Z."/>
        </authorList>
    </citation>
    <scope>NUCLEOTIDE SEQUENCE [LARGE SCALE GENOMIC DNA]</scope>
    <source>
        <strain evidence="5">As9502</strain>
        <tissue evidence="5">Leaf</tissue>
    </source>
</reference>
<feature type="domain" description="TIR" evidence="4">
    <location>
        <begin position="16"/>
        <end position="181"/>
    </location>
</feature>
<comment type="caution">
    <text evidence="5">The sequence shown here is derived from an EMBL/GenBank/DDBJ whole genome shotgun (WGS) entry which is preliminary data.</text>
</comment>